<proteinExistence type="predicted"/>
<sequence length="460" mass="52463">MPELWFMLEGKLLRLAVDLNTIVWDLKIKLMATLKLSITCDVLKLNLYKVMAFEKWLSENEAVAIKDENLMHPTESLSCYFNADEDESGKVIHVLVVQEEHLSKKQRVDFQWKAEEPFNYSLDDDAMYFVNRDIAVEQLLCIHGTNYNRVKRGGNYFVIPIADNVVGLGKTTFGLHYIKKINEITISDERKEFVKKSKIHSCHTVHIAFSRGKLAKAIQNRSDIGALMKDLLMTTLKPMFAQVPTILELPNDYSCEVFLRKLTEEVGSIFIVLDEIGNAFLKSGLTRDVLTFCEEVLMDWLLLPQVFFLIAGRGKFFSHVGQGATEDDLDTSPVKFERIKLHLLRKEKIMVILTKTAVTRNDSLNTISNHLGLNEKEIDQAASILYAQTYGHPRSILNALLTCKTKGALLSFKQDFILEAIHWPEVYARLQPHKETVLELLEAAEANEAEEEEGKSLKLI</sequence>
<comment type="caution">
    <text evidence="5">The sequence shown here is derived from an EMBL/GenBank/DDBJ whole genome shotgun (WGS) entry which is preliminary data.</text>
</comment>
<reference evidence="5 6" key="1">
    <citation type="journal article" date="2014" name="Genome Biol. Evol.">
        <title>The secreted proteins of Achlya hypogyna and Thraustotheca clavata identify the ancestral oomycete secretome and reveal gene acquisitions by horizontal gene transfer.</title>
        <authorList>
            <person name="Misner I."/>
            <person name="Blouin N."/>
            <person name="Leonard G."/>
            <person name="Richards T.A."/>
            <person name="Lane C.E."/>
        </authorList>
    </citation>
    <scope>NUCLEOTIDE SEQUENCE [LARGE SCALE GENOMIC DNA]</scope>
    <source>
        <strain evidence="5 6">ATCC 34112</strain>
    </source>
</reference>
<protein>
    <submittedName>
        <fullName evidence="5">Crinkler (CRN) family protein</fullName>
    </submittedName>
</protein>
<evidence type="ECO:0000259" key="4">
    <source>
        <dbReference type="Pfam" id="PF20147"/>
    </source>
</evidence>
<dbReference type="OrthoDB" id="79694at2759"/>
<keyword evidence="6" id="KW-1185">Reference proteome</keyword>
<accession>A0A1V9ZD49</accession>
<dbReference type="GO" id="GO:0005576">
    <property type="term" value="C:extracellular region"/>
    <property type="evidence" value="ECO:0007669"/>
    <property type="project" value="UniProtKB-SubCell"/>
</dbReference>
<dbReference type="InterPro" id="IPR045379">
    <property type="entry name" value="Crinkler_N"/>
</dbReference>
<feature type="domain" description="Crinkler effector protein N-terminal" evidence="4">
    <location>
        <begin position="12"/>
        <end position="97"/>
    </location>
</feature>
<comment type="subcellular location">
    <subcellularLocation>
        <location evidence="1">Host cell</location>
    </subcellularLocation>
    <subcellularLocation>
        <location evidence="2">Secreted</location>
    </subcellularLocation>
</comment>
<evidence type="ECO:0000256" key="1">
    <source>
        <dbReference type="ARBA" id="ARBA00004340"/>
    </source>
</evidence>
<keyword evidence="3" id="KW-0964">Secreted</keyword>
<dbReference type="Pfam" id="PF20147">
    <property type="entry name" value="Crinkler"/>
    <property type="match status" value="1"/>
</dbReference>
<dbReference type="AlphaFoldDB" id="A0A1V9ZD49"/>
<evidence type="ECO:0000256" key="3">
    <source>
        <dbReference type="ARBA" id="ARBA00022525"/>
    </source>
</evidence>
<dbReference type="EMBL" id="JNBS01002006">
    <property type="protein sequence ID" value="OQR95924.1"/>
    <property type="molecule type" value="Genomic_DNA"/>
</dbReference>
<evidence type="ECO:0000313" key="6">
    <source>
        <dbReference type="Proteomes" id="UP000243217"/>
    </source>
</evidence>
<evidence type="ECO:0000256" key="2">
    <source>
        <dbReference type="ARBA" id="ARBA00004613"/>
    </source>
</evidence>
<gene>
    <name evidence="5" type="ORF">THRCLA_22048</name>
</gene>
<dbReference type="Proteomes" id="UP000243217">
    <property type="component" value="Unassembled WGS sequence"/>
</dbReference>
<name>A0A1V9ZD49_9STRA</name>
<evidence type="ECO:0000313" key="5">
    <source>
        <dbReference type="EMBL" id="OQR95924.1"/>
    </source>
</evidence>
<dbReference type="GO" id="GO:0043657">
    <property type="term" value="C:host cell"/>
    <property type="evidence" value="ECO:0007669"/>
    <property type="project" value="UniProtKB-SubCell"/>
</dbReference>
<organism evidence="5 6">
    <name type="scientific">Thraustotheca clavata</name>
    <dbReference type="NCBI Taxonomy" id="74557"/>
    <lineage>
        <taxon>Eukaryota</taxon>
        <taxon>Sar</taxon>
        <taxon>Stramenopiles</taxon>
        <taxon>Oomycota</taxon>
        <taxon>Saprolegniomycetes</taxon>
        <taxon>Saprolegniales</taxon>
        <taxon>Achlyaceae</taxon>
        <taxon>Thraustotheca</taxon>
    </lineage>
</organism>